<dbReference type="eggNOG" id="COG1672">
    <property type="taxonomic scope" value="Bacteria"/>
</dbReference>
<dbReference type="Proteomes" id="UP000034681">
    <property type="component" value="Unassembled WGS sequence"/>
</dbReference>
<evidence type="ECO:0000313" key="2">
    <source>
        <dbReference type="Proteomes" id="UP000034681"/>
    </source>
</evidence>
<dbReference type="AlphaFoldDB" id="A0A0M2PSN7"/>
<dbReference type="RefSeq" id="WP_026099663.1">
    <property type="nucleotide sequence ID" value="NZ_KB235939.1"/>
</dbReference>
<comment type="caution">
    <text evidence="1">The sequence shown here is derived from an EMBL/GenBank/DDBJ whole genome shotgun (WGS) entry which is preliminary data.</text>
</comment>
<evidence type="ECO:0000313" key="1">
    <source>
        <dbReference type="EMBL" id="KKI98177.1"/>
    </source>
</evidence>
<dbReference type="OrthoDB" id="580965at2"/>
<name>A0A0M2PSN7_PROHO</name>
<accession>A0A0M2PSN7</accession>
<dbReference type="EMBL" id="AJTX02000010">
    <property type="protein sequence ID" value="KKI98177.1"/>
    <property type="molecule type" value="Genomic_DNA"/>
</dbReference>
<dbReference type="STRING" id="317619.GCA_000332315_03084"/>
<keyword evidence="2" id="KW-1185">Reference proteome</keyword>
<sequence>MNRSMVYRERSGSQDQVLYDHFLELVEQEAPDRLLERFKLLFMDGMGYPDRTITKSLEELIGSSITEQEFAYLLNRCCHILINRWQLSDRHSSAILQLIDLLGQPPVNKSGTLYRSRNLTRLHQLLHTFQESEQYLTLTRLAQVVENAKPPVQPVQTQPLGQLISRYPYLYDHCLVSEDSDYQHQNRILKLRCEHQQTFEKNLSLYLTYQVRRSHLAQRGVRDTTQIQQLLTPVENPTFLNNRELSAALRQYAGKVNQKQSYQDMARQFSAHTSQGLTFGKFKGDLYQYITGSIGSDYSGRTFSRKLTQHLQQISRESEASRLTDFLVVRTCSQVINFMVVESPRKLDHFVLMDLLSNLGTLETIGLLLKLSLFCNKVKPYLEKRLSILFTHYETSTQEAMLWLIHTLEHMHLALTTNFGALQLPFRV</sequence>
<proteinExistence type="predicted"/>
<organism evidence="1 2">
    <name type="scientific">Prochlorothrix hollandica PCC 9006 = CALU 1027</name>
    <dbReference type="NCBI Taxonomy" id="317619"/>
    <lineage>
        <taxon>Bacteria</taxon>
        <taxon>Bacillati</taxon>
        <taxon>Cyanobacteriota</taxon>
        <taxon>Cyanophyceae</taxon>
        <taxon>Prochlorotrichales</taxon>
        <taxon>Prochlorotrichaceae</taxon>
        <taxon>Prochlorothrix</taxon>
    </lineage>
</organism>
<gene>
    <name evidence="1" type="ORF">PROH_21065</name>
</gene>
<reference evidence="1" key="1">
    <citation type="submission" date="2012-04" db="EMBL/GenBank/DDBJ databases">
        <authorList>
            <person name="Borisov I.G."/>
            <person name="Ivanikova N.V."/>
            <person name="Pinevich A.V."/>
        </authorList>
    </citation>
    <scope>NUCLEOTIDE SEQUENCE</scope>
    <source>
        <strain evidence="1">CALU 1027</strain>
    </source>
</reference>
<protein>
    <submittedName>
        <fullName evidence="1">Uncharacterized protein</fullName>
    </submittedName>
</protein>